<dbReference type="Gene3D" id="6.10.340.10">
    <property type="match status" value="1"/>
</dbReference>
<keyword evidence="4" id="KW-1003">Cell membrane</keyword>
<accession>A0ABY4WLK6</accession>
<evidence type="ECO:0000256" key="5">
    <source>
        <dbReference type="ARBA" id="ARBA00022553"/>
    </source>
</evidence>
<evidence type="ECO:0000259" key="15">
    <source>
        <dbReference type="PROSITE" id="PS50109"/>
    </source>
</evidence>
<dbReference type="Proteomes" id="UP001056500">
    <property type="component" value="Chromosome"/>
</dbReference>
<evidence type="ECO:0000313" key="17">
    <source>
        <dbReference type="EMBL" id="USG66259.1"/>
    </source>
</evidence>
<dbReference type="SMART" id="SM00388">
    <property type="entry name" value="HisKA"/>
    <property type="match status" value="1"/>
</dbReference>
<dbReference type="InterPro" id="IPR004358">
    <property type="entry name" value="Sig_transdc_His_kin-like_C"/>
</dbReference>
<evidence type="ECO:0000256" key="7">
    <source>
        <dbReference type="ARBA" id="ARBA00022692"/>
    </source>
</evidence>
<dbReference type="SMART" id="SM00304">
    <property type="entry name" value="HAMP"/>
    <property type="match status" value="1"/>
</dbReference>
<dbReference type="SMART" id="SM00387">
    <property type="entry name" value="HATPase_c"/>
    <property type="match status" value="1"/>
</dbReference>
<evidence type="ECO:0000256" key="9">
    <source>
        <dbReference type="ARBA" id="ARBA00022777"/>
    </source>
</evidence>
<comment type="subcellular location">
    <subcellularLocation>
        <location evidence="2">Cell membrane</location>
        <topology evidence="2">Multi-pass membrane protein</topology>
    </subcellularLocation>
</comment>
<dbReference type="InterPro" id="IPR003661">
    <property type="entry name" value="HisK_dim/P_dom"/>
</dbReference>
<dbReference type="RefSeq" id="WP_251873373.1">
    <property type="nucleotide sequence ID" value="NZ_CP098755.1"/>
</dbReference>
<keyword evidence="5" id="KW-0597">Phosphoprotein</keyword>
<keyword evidence="8" id="KW-0547">Nucleotide-binding</keyword>
<dbReference type="SUPFAM" id="SSF158472">
    <property type="entry name" value="HAMP domain-like"/>
    <property type="match status" value="1"/>
</dbReference>
<reference evidence="17" key="1">
    <citation type="submission" date="2022-06" db="EMBL/GenBank/DDBJ databases">
        <title>Genome sequencing of Brevibacillus sp. BB3-R1.</title>
        <authorList>
            <person name="Heo J."/>
            <person name="Lee D."/>
            <person name="Won M."/>
            <person name="Han B.-H."/>
            <person name="Hong S.-B."/>
            <person name="Kwon S.-W."/>
        </authorList>
    </citation>
    <scope>NUCLEOTIDE SEQUENCE</scope>
    <source>
        <strain evidence="17">BB3-R1</strain>
    </source>
</reference>
<name>A0ABY4WLK6_9BACL</name>
<evidence type="ECO:0000256" key="2">
    <source>
        <dbReference type="ARBA" id="ARBA00004651"/>
    </source>
</evidence>
<dbReference type="PROSITE" id="PS50885">
    <property type="entry name" value="HAMP"/>
    <property type="match status" value="1"/>
</dbReference>
<evidence type="ECO:0000256" key="14">
    <source>
        <dbReference type="SAM" id="Phobius"/>
    </source>
</evidence>
<evidence type="ECO:0000256" key="13">
    <source>
        <dbReference type="ARBA" id="ARBA00023136"/>
    </source>
</evidence>
<dbReference type="InterPro" id="IPR003660">
    <property type="entry name" value="HAMP_dom"/>
</dbReference>
<evidence type="ECO:0000256" key="4">
    <source>
        <dbReference type="ARBA" id="ARBA00022475"/>
    </source>
</evidence>
<keyword evidence="11 14" id="KW-1133">Transmembrane helix</keyword>
<feature type="domain" description="Histidine kinase" evidence="15">
    <location>
        <begin position="248"/>
        <end position="462"/>
    </location>
</feature>
<dbReference type="Gene3D" id="1.10.287.130">
    <property type="match status" value="1"/>
</dbReference>
<evidence type="ECO:0000256" key="11">
    <source>
        <dbReference type="ARBA" id="ARBA00022989"/>
    </source>
</evidence>
<dbReference type="GO" id="GO:0016301">
    <property type="term" value="F:kinase activity"/>
    <property type="evidence" value="ECO:0007669"/>
    <property type="project" value="UniProtKB-KW"/>
</dbReference>
<protein>
    <recommendedName>
        <fullName evidence="3">histidine kinase</fullName>
        <ecNumber evidence="3">2.7.13.3</ecNumber>
    </recommendedName>
</protein>
<dbReference type="SUPFAM" id="SSF55874">
    <property type="entry name" value="ATPase domain of HSP90 chaperone/DNA topoisomerase II/histidine kinase"/>
    <property type="match status" value="1"/>
</dbReference>
<keyword evidence="13 14" id="KW-0472">Membrane</keyword>
<dbReference type="InterPro" id="IPR003594">
    <property type="entry name" value="HATPase_dom"/>
</dbReference>
<evidence type="ECO:0000256" key="10">
    <source>
        <dbReference type="ARBA" id="ARBA00022840"/>
    </source>
</evidence>
<evidence type="ECO:0000259" key="16">
    <source>
        <dbReference type="PROSITE" id="PS50885"/>
    </source>
</evidence>
<dbReference type="EMBL" id="CP098755">
    <property type="protein sequence ID" value="USG66259.1"/>
    <property type="molecule type" value="Genomic_DNA"/>
</dbReference>
<feature type="domain" description="HAMP" evidence="16">
    <location>
        <begin position="188"/>
        <end position="240"/>
    </location>
</feature>
<sequence length="467" mass="51449">MKGIRARLIIHFGLILLLIVLLLEGLFYWAVHTYYFGTATETLVTRSVTFTNFVNKYAGGYGLKDKSRYILENVSKEENAKIEVLALDGRVLLNSYGFQTAEVIGTPDVSSALQTGMGLYVGKAPQTKERVIAVSNPLTYLGDHVGVLRYSISAEPLYAAVNRIAMYGAGVGLIVVVFAFALSLIIANRIVGPIQDLTRAATQMATGNFSTRAKKQFDDEVGTLAETFNYMAEEIGKNEEMKNDFISSVSHELRTPLTSIKGWGETLISGGLEDKEETMLGLEVISKETDRLIGLVEELLDFSKFQSGELRLHVERLDLRDILEDVRIQFTVRAQEKNVDFDVQIPSAPLPVSVDPNRMKQIFVNLLDNAFKFTPGGGSVQVSCQTDQSHVRVFVRDTGDGISPSDMPRITERFYKGQSKQPGSGLGLSICRELIHLHKGQFHIDSTQGTGTTVSVELPLAQSLPSS</sequence>
<proteinExistence type="predicted"/>
<evidence type="ECO:0000256" key="8">
    <source>
        <dbReference type="ARBA" id="ARBA00022741"/>
    </source>
</evidence>
<feature type="transmembrane region" description="Helical" evidence="14">
    <location>
        <begin position="164"/>
        <end position="187"/>
    </location>
</feature>
<feature type="transmembrane region" description="Helical" evidence="14">
    <location>
        <begin position="12"/>
        <end position="31"/>
    </location>
</feature>
<dbReference type="Pfam" id="PF02518">
    <property type="entry name" value="HATPase_c"/>
    <property type="match status" value="1"/>
</dbReference>
<dbReference type="PROSITE" id="PS50109">
    <property type="entry name" value="HIS_KIN"/>
    <property type="match status" value="1"/>
</dbReference>
<dbReference type="InterPro" id="IPR005467">
    <property type="entry name" value="His_kinase_dom"/>
</dbReference>
<keyword evidence="18" id="KW-1185">Reference proteome</keyword>
<dbReference type="EC" id="2.7.13.3" evidence="3"/>
<keyword evidence="7 14" id="KW-0812">Transmembrane</keyword>
<dbReference type="InterPro" id="IPR036890">
    <property type="entry name" value="HATPase_C_sf"/>
</dbReference>
<evidence type="ECO:0000313" key="18">
    <source>
        <dbReference type="Proteomes" id="UP001056500"/>
    </source>
</evidence>
<dbReference type="CDD" id="cd00082">
    <property type="entry name" value="HisKA"/>
    <property type="match status" value="1"/>
</dbReference>
<dbReference type="PRINTS" id="PR00344">
    <property type="entry name" value="BCTRLSENSOR"/>
</dbReference>
<evidence type="ECO:0000256" key="12">
    <source>
        <dbReference type="ARBA" id="ARBA00023012"/>
    </source>
</evidence>
<comment type="catalytic activity">
    <reaction evidence="1">
        <text>ATP + protein L-histidine = ADP + protein N-phospho-L-histidine.</text>
        <dbReference type="EC" id="2.7.13.3"/>
    </reaction>
</comment>
<gene>
    <name evidence="17" type="ORF">NDK47_02680</name>
</gene>
<evidence type="ECO:0000256" key="6">
    <source>
        <dbReference type="ARBA" id="ARBA00022679"/>
    </source>
</evidence>
<keyword evidence="9 17" id="KW-0418">Kinase</keyword>
<dbReference type="Gene3D" id="3.30.565.10">
    <property type="entry name" value="Histidine kinase-like ATPase, C-terminal domain"/>
    <property type="match status" value="1"/>
</dbReference>
<dbReference type="Pfam" id="PF00512">
    <property type="entry name" value="HisKA"/>
    <property type="match status" value="1"/>
</dbReference>
<evidence type="ECO:0000256" key="3">
    <source>
        <dbReference type="ARBA" id="ARBA00012438"/>
    </source>
</evidence>
<organism evidence="17 18">
    <name type="scientific">Brevibacillus ruminantium</name>
    <dbReference type="NCBI Taxonomy" id="2950604"/>
    <lineage>
        <taxon>Bacteria</taxon>
        <taxon>Bacillati</taxon>
        <taxon>Bacillota</taxon>
        <taxon>Bacilli</taxon>
        <taxon>Bacillales</taxon>
        <taxon>Paenibacillaceae</taxon>
        <taxon>Brevibacillus</taxon>
    </lineage>
</organism>
<keyword evidence="10" id="KW-0067">ATP-binding</keyword>
<dbReference type="PANTHER" id="PTHR45528">
    <property type="entry name" value="SENSOR HISTIDINE KINASE CPXA"/>
    <property type="match status" value="1"/>
</dbReference>
<evidence type="ECO:0000256" key="1">
    <source>
        <dbReference type="ARBA" id="ARBA00000085"/>
    </source>
</evidence>
<keyword evidence="12" id="KW-0902">Two-component regulatory system</keyword>
<dbReference type="PANTHER" id="PTHR45528:SF1">
    <property type="entry name" value="SENSOR HISTIDINE KINASE CPXA"/>
    <property type="match status" value="1"/>
</dbReference>
<keyword evidence="6" id="KW-0808">Transferase</keyword>
<dbReference type="SUPFAM" id="SSF47384">
    <property type="entry name" value="Homodimeric domain of signal transducing histidine kinase"/>
    <property type="match status" value="1"/>
</dbReference>
<dbReference type="CDD" id="cd06225">
    <property type="entry name" value="HAMP"/>
    <property type="match status" value="1"/>
</dbReference>
<dbReference type="InterPro" id="IPR036097">
    <property type="entry name" value="HisK_dim/P_sf"/>
</dbReference>
<dbReference type="InterPro" id="IPR050398">
    <property type="entry name" value="HssS/ArlS-like"/>
</dbReference>
<dbReference type="Pfam" id="PF00672">
    <property type="entry name" value="HAMP"/>
    <property type="match status" value="1"/>
</dbReference>